<organism evidence="3 4">
    <name type="scientific">Streptomyces ficellus</name>
    <dbReference type="NCBI Taxonomy" id="1977088"/>
    <lineage>
        <taxon>Bacteria</taxon>
        <taxon>Bacillati</taxon>
        <taxon>Actinomycetota</taxon>
        <taxon>Actinomycetes</taxon>
        <taxon>Kitasatosporales</taxon>
        <taxon>Streptomycetaceae</taxon>
        <taxon>Streptomyces</taxon>
    </lineage>
</organism>
<feature type="region of interest" description="Disordered" evidence="1">
    <location>
        <begin position="24"/>
        <end position="53"/>
    </location>
</feature>
<gene>
    <name evidence="3" type="ORF">EIZ62_08745</name>
</gene>
<feature type="chain" id="PRO_5039677238" description="PQQ-binding-like beta-propeller repeat protein" evidence="2">
    <location>
        <begin position="20"/>
        <end position="482"/>
    </location>
</feature>
<protein>
    <recommendedName>
        <fullName evidence="5">PQQ-binding-like beta-propeller repeat protein</fullName>
    </recommendedName>
</protein>
<dbReference type="OrthoDB" id="3960979at2"/>
<keyword evidence="2" id="KW-0732">Signal</keyword>
<dbReference type="AlphaFoldDB" id="A0A6I6FLA6"/>
<evidence type="ECO:0000313" key="4">
    <source>
        <dbReference type="Proteomes" id="UP000422572"/>
    </source>
</evidence>
<feature type="signal peptide" evidence="2">
    <location>
        <begin position="1"/>
        <end position="19"/>
    </location>
</feature>
<evidence type="ECO:0000256" key="1">
    <source>
        <dbReference type="SAM" id="MobiDB-lite"/>
    </source>
</evidence>
<evidence type="ECO:0000256" key="2">
    <source>
        <dbReference type="SAM" id="SignalP"/>
    </source>
</evidence>
<dbReference type="SUPFAM" id="SSF50969">
    <property type="entry name" value="YVTN repeat-like/Quinoprotein amine dehydrogenase"/>
    <property type="match status" value="1"/>
</dbReference>
<dbReference type="Proteomes" id="UP000422572">
    <property type="component" value="Chromosome"/>
</dbReference>
<feature type="compositionally biased region" description="Gly residues" evidence="1">
    <location>
        <begin position="39"/>
        <end position="52"/>
    </location>
</feature>
<dbReference type="RefSeq" id="WP_156692120.1">
    <property type="nucleotide sequence ID" value="NZ_CP034279.1"/>
</dbReference>
<accession>A0A6I6FLA6</accession>
<reference evidence="3 4" key="1">
    <citation type="submission" date="2018-12" db="EMBL/GenBank/DDBJ databases">
        <title>Complete genome sequence of Streptomyces ficellus NRRL8067, the producer of ficellomycin, feldamycin and nojirimycin.</title>
        <authorList>
            <person name="Zhang H."/>
            <person name="Yue R."/>
            <person name="Liu Y."/>
            <person name="Li M."/>
            <person name="Mu H."/>
            <person name="Zhang J."/>
        </authorList>
    </citation>
    <scope>NUCLEOTIDE SEQUENCE [LARGE SCALE GENOMIC DNA]</scope>
    <source>
        <strain evidence="3 4">NRRL 8067</strain>
    </source>
</reference>
<proteinExistence type="predicted"/>
<evidence type="ECO:0008006" key="5">
    <source>
        <dbReference type="Google" id="ProtNLM"/>
    </source>
</evidence>
<dbReference type="InterPro" id="IPR011044">
    <property type="entry name" value="Quino_amine_DH_bsu"/>
</dbReference>
<dbReference type="EMBL" id="CP034279">
    <property type="protein sequence ID" value="QGV78318.1"/>
    <property type="molecule type" value="Genomic_DNA"/>
</dbReference>
<evidence type="ECO:0000313" key="3">
    <source>
        <dbReference type="EMBL" id="QGV78318.1"/>
    </source>
</evidence>
<dbReference type="KEGG" id="sfic:EIZ62_08745"/>
<feature type="compositionally biased region" description="Low complexity" evidence="1">
    <location>
        <begin position="24"/>
        <end position="38"/>
    </location>
</feature>
<name>A0A6I6FLA6_9ACTN</name>
<sequence length="482" mass="50345">MNKYTVMAAGLVLSLGLVAGCGSSDGEEPAGAPKNNGSAGSGGAAGSGGGAAPQGPAYGGPAVPGLAAKAAWSLAGANANAIDLGDTFLFVKDAEGAYALGEKYGTDDPIDGSVGTLHFSNDPEPVTLEFRDVKTGEVRKTLKVTTDRVAATTWHDGVRAVAVFAGATTESDGLSAEKTTTTVTVYGSDGTELGKAQREGDKFHVAEGHVIEQDGDESLKLTPIDGGAARKVTCTGQLASCSYDPRSNQIDGSQAHAPLITGKYAFHVENASNYENKPEQLVMTELATGKKVWSTADVTPPAGVELTDGKRTTGNLRVMEVRDGKILTAWGVSALSPDTWVTATYDLASGKQLGGSTTYSYADSPHDTVDMEGRSVLSPDRTLAAAETKDGTAVWQPADGKEVWKQKEEENAMQPLRFSPGGVLYGVTKEDQFSETVYLAVDGRTKKVLAKSLPEEYVPLFSRSGYGYMSTEKGFFVFPPAG</sequence>
<keyword evidence="4" id="KW-1185">Reference proteome</keyword>
<dbReference type="PROSITE" id="PS51257">
    <property type="entry name" value="PROKAR_LIPOPROTEIN"/>
    <property type="match status" value="1"/>
</dbReference>